<dbReference type="PRINTS" id="PR00110">
    <property type="entry name" value="ALPHAAMYLASE"/>
</dbReference>
<dbReference type="Gene3D" id="1.10.1330.10">
    <property type="entry name" value="Dockerin domain"/>
    <property type="match status" value="1"/>
</dbReference>
<dbReference type="InterPro" id="IPR013780">
    <property type="entry name" value="Glyco_hydro_b"/>
</dbReference>
<dbReference type="InterPro" id="IPR006047">
    <property type="entry name" value="GH13_cat_dom"/>
</dbReference>
<feature type="signal peptide" evidence="7">
    <location>
        <begin position="1"/>
        <end position="28"/>
    </location>
</feature>
<dbReference type="InterPro" id="IPR016134">
    <property type="entry name" value="Dockerin_dom"/>
</dbReference>
<evidence type="ECO:0000256" key="2">
    <source>
        <dbReference type="ARBA" id="ARBA00022801"/>
    </source>
</evidence>
<feature type="chain" id="PRO_5037588557" description="Alpha-amylase" evidence="7">
    <location>
        <begin position="29"/>
        <end position="544"/>
    </location>
</feature>
<evidence type="ECO:0000256" key="7">
    <source>
        <dbReference type="SAM" id="SignalP"/>
    </source>
</evidence>
<evidence type="ECO:0000313" key="10">
    <source>
        <dbReference type="Proteomes" id="UP000633365"/>
    </source>
</evidence>
<keyword evidence="4 6" id="KW-0326">Glycosidase</keyword>
<evidence type="ECO:0000313" key="9">
    <source>
        <dbReference type="EMBL" id="MBK6089887.1"/>
    </source>
</evidence>
<evidence type="ECO:0000256" key="5">
    <source>
        <dbReference type="RuleBase" id="RU003615"/>
    </source>
</evidence>
<evidence type="ECO:0000256" key="6">
    <source>
        <dbReference type="RuleBase" id="RU361134"/>
    </source>
</evidence>
<dbReference type="InterPro" id="IPR006046">
    <property type="entry name" value="Alpha_amylase"/>
</dbReference>
<dbReference type="GO" id="GO:0043169">
    <property type="term" value="F:cation binding"/>
    <property type="evidence" value="ECO:0007669"/>
    <property type="project" value="InterPro"/>
</dbReference>
<dbReference type="SMART" id="SM00642">
    <property type="entry name" value="Aamy"/>
    <property type="match status" value="1"/>
</dbReference>
<keyword evidence="3 6" id="KW-0119">Carbohydrate metabolism</keyword>
<dbReference type="EC" id="3.2.1.1" evidence="6"/>
<sequence length="544" mass="58807">MKKRIISMILVLSMVALCLTSVGFTVSAQDIDATSTAEDYGLPQNCEDGNILHCFNWTLAQIKAELPNIAAAGFTSVQTSPLQPHDGSSHWYWLYQPTKFTVGNELGSYSDLQTLCNEAHGYGIKIIVDVVANHVAGSDNGNLANAVDSVFKNNKSTYFHNLGARGNADDRYSTTQKNIGMPDLNSENTAIQNMVYDMVVSLKNAGVDGIRWDAAKHIALPSENCAFWSKMAQIDMFQYGEILGSPADGASDADNTTWINEYASYISVSDTVYSAALMSAVRDKTTYKSTGNWNRKGVASSKIVNWSESHDSYSNEVNFGGWTKNLDQNTVDKAFALLAARADSQTLYLSRPFQTAHQSINYGVKGSTHFTSDEITAVNQFHNAMVGKGEKVLGGSTYYAVLREGGAVIVSKTNDSDISVNNTNTMVPVGTYVDKVSGNTFTVTDKTITGHVGTTGIAVIYGAEQQPTEPAGILGDIDGDEEVTVIDVTLLQRHLAGISIPNTVNDKLADVDGDEEVTILDVTYLQRWLAGIVSDDNIGKPVTT</sequence>
<keyword evidence="2 6" id="KW-0378">Hydrolase</keyword>
<dbReference type="AlphaFoldDB" id="A0A934WTX9"/>
<dbReference type="GO" id="GO:0000272">
    <property type="term" value="P:polysaccharide catabolic process"/>
    <property type="evidence" value="ECO:0007669"/>
    <property type="project" value="InterPro"/>
</dbReference>
<evidence type="ECO:0000256" key="4">
    <source>
        <dbReference type="ARBA" id="ARBA00023295"/>
    </source>
</evidence>
<dbReference type="CDD" id="cd14256">
    <property type="entry name" value="Dockerin_I"/>
    <property type="match status" value="1"/>
</dbReference>
<evidence type="ECO:0000259" key="8">
    <source>
        <dbReference type="PROSITE" id="PS51766"/>
    </source>
</evidence>
<dbReference type="Pfam" id="PF00128">
    <property type="entry name" value="Alpha-amylase"/>
    <property type="match status" value="1"/>
</dbReference>
<comment type="caution">
    <text evidence="9">The sequence shown here is derived from an EMBL/GenBank/DDBJ whole genome shotgun (WGS) entry which is preliminary data.</text>
</comment>
<dbReference type="RefSeq" id="WP_201428582.1">
    <property type="nucleotide sequence ID" value="NZ_JAEQMG010000163.1"/>
</dbReference>
<comment type="similarity">
    <text evidence="1 5">Belongs to the glycosyl hydrolase 13 family.</text>
</comment>
<dbReference type="GO" id="GO:0004556">
    <property type="term" value="F:alpha-amylase activity"/>
    <property type="evidence" value="ECO:0007669"/>
    <property type="project" value="UniProtKB-UniRule"/>
</dbReference>
<dbReference type="Pfam" id="PF00404">
    <property type="entry name" value="Dockerin_1"/>
    <property type="match status" value="1"/>
</dbReference>
<evidence type="ECO:0000256" key="3">
    <source>
        <dbReference type="ARBA" id="ARBA00023277"/>
    </source>
</evidence>
<dbReference type="Proteomes" id="UP000633365">
    <property type="component" value="Unassembled WGS sequence"/>
</dbReference>
<dbReference type="EMBL" id="JAEQMG010000163">
    <property type="protein sequence ID" value="MBK6089887.1"/>
    <property type="molecule type" value="Genomic_DNA"/>
</dbReference>
<comment type="catalytic activity">
    <reaction evidence="6">
        <text>Endohydrolysis of (1-&gt;4)-alpha-D-glucosidic linkages in polysaccharides containing three or more (1-&gt;4)-alpha-linked D-glucose units.</text>
        <dbReference type="EC" id="3.2.1.1"/>
    </reaction>
</comment>
<dbReference type="InterPro" id="IPR002105">
    <property type="entry name" value="Dockerin_1_rpt"/>
</dbReference>
<organism evidence="9 10">
    <name type="scientific">Ruminococcus difficilis</name>
    <dbReference type="NCBI Taxonomy" id="2763069"/>
    <lineage>
        <taxon>Bacteria</taxon>
        <taxon>Bacillati</taxon>
        <taxon>Bacillota</taxon>
        <taxon>Clostridia</taxon>
        <taxon>Eubacteriales</taxon>
        <taxon>Oscillospiraceae</taxon>
        <taxon>Ruminococcus</taxon>
    </lineage>
</organism>
<evidence type="ECO:0000256" key="1">
    <source>
        <dbReference type="ARBA" id="ARBA00008061"/>
    </source>
</evidence>
<dbReference type="SUPFAM" id="SSF51011">
    <property type="entry name" value="Glycosyl hydrolase domain"/>
    <property type="match status" value="1"/>
</dbReference>
<dbReference type="PANTHER" id="PTHR43447">
    <property type="entry name" value="ALPHA-AMYLASE"/>
    <property type="match status" value="1"/>
</dbReference>
<feature type="domain" description="Dockerin" evidence="8">
    <location>
        <begin position="470"/>
        <end position="538"/>
    </location>
</feature>
<dbReference type="PROSITE" id="PS51766">
    <property type="entry name" value="DOCKERIN"/>
    <property type="match status" value="1"/>
</dbReference>
<dbReference type="SUPFAM" id="SSF63446">
    <property type="entry name" value="Type I dockerin domain"/>
    <property type="match status" value="1"/>
</dbReference>
<accession>A0A934WTX9</accession>
<name>A0A934WTX9_9FIRM</name>
<proteinExistence type="inferred from homology"/>
<dbReference type="SUPFAM" id="SSF51445">
    <property type="entry name" value="(Trans)glycosidases"/>
    <property type="match status" value="1"/>
</dbReference>
<protein>
    <recommendedName>
        <fullName evidence="6">Alpha-amylase</fullName>
        <ecNumber evidence="6">3.2.1.1</ecNumber>
    </recommendedName>
</protein>
<gene>
    <name evidence="9" type="ORF">JKK62_14780</name>
</gene>
<keyword evidence="7" id="KW-0732">Signal</keyword>
<dbReference type="Gene3D" id="3.20.20.80">
    <property type="entry name" value="Glycosidases"/>
    <property type="match status" value="1"/>
</dbReference>
<dbReference type="InterPro" id="IPR017853">
    <property type="entry name" value="GH"/>
</dbReference>
<keyword evidence="10" id="KW-1185">Reference proteome</keyword>
<dbReference type="InterPro" id="IPR036439">
    <property type="entry name" value="Dockerin_dom_sf"/>
</dbReference>
<dbReference type="Gene3D" id="2.60.40.1180">
    <property type="entry name" value="Golgi alpha-mannosidase II"/>
    <property type="match status" value="1"/>
</dbReference>
<reference evidence="9" key="1">
    <citation type="submission" date="2021-01" db="EMBL/GenBank/DDBJ databases">
        <title>Genome public.</title>
        <authorList>
            <person name="Liu C."/>
            <person name="Sun Q."/>
        </authorList>
    </citation>
    <scope>NUCLEOTIDE SEQUENCE</scope>
    <source>
        <strain evidence="9">M6</strain>
    </source>
</reference>